<dbReference type="eggNOG" id="ENOG5033JWP">
    <property type="taxonomic scope" value="Bacteria"/>
</dbReference>
<dbReference type="EMBL" id="AQFM01000040">
    <property type="protein sequence ID" value="EOR06033.1"/>
    <property type="molecule type" value="Genomic_DNA"/>
</dbReference>
<dbReference type="OrthoDB" id="6705370at2"/>
<dbReference type="RefSeq" id="WP_016167879.1">
    <property type="nucleotide sequence ID" value="NZ_JHZG01000043.1"/>
</dbReference>
<evidence type="ECO:0000313" key="2">
    <source>
        <dbReference type="Proteomes" id="UP000016201"/>
    </source>
</evidence>
<protein>
    <recommendedName>
        <fullName evidence="3">DUF2570 domain-containing protein</fullName>
    </recommendedName>
</protein>
<proteinExistence type="predicted"/>
<reference evidence="1 2" key="1">
    <citation type="submission" date="2013-03" db="EMBL/GenBank/DDBJ databases">
        <title>The Genome Sequence of Acinetobacter tandoii CIP 107469.</title>
        <authorList>
            <consortium name="The Broad Institute Genome Sequencing Platform"/>
            <consortium name="The Broad Institute Genome Sequencing Center for Infectious Disease"/>
            <person name="Cerqueira G."/>
            <person name="Feldgarden M."/>
            <person name="Courvalin P."/>
            <person name="Perichon B."/>
            <person name="Grillot-Courvalin C."/>
            <person name="Clermont D."/>
            <person name="Rocha E."/>
            <person name="Yoon E.-J."/>
            <person name="Nemec A."/>
            <person name="Walker B."/>
            <person name="Young S.K."/>
            <person name="Zeng Q."/>
            <person name="Gargeya S."/>
            <person name="Fitzgerald M."/>
            <person name="Haas B."/>
            <person name="Abouelleil A."/>
            <person name="Alvarado L."/>
            <person name="Arachchi H.M."/>
            <person name="Berlin A.M."/>
            <person name="Chapman S.B."/>
            <person name="Dewar J."/>
            <person name="Goldberg J."/>
            <person name="Griggs A."/>
            <person name="Gujja S."/>
            <person name="Hansen M."/>
            <person name="Howarth C."/>
            <person name="Imamovic A."/>
            <person name="Larimer J."/>
            <person name="McCowan C."/>
            <person name="Murphy C."/>
            <person name="Neiman D."/>
            <person name="Pearson M."/>
            <person name="Priest M."/>
            <person name="Roberts A."/>
            <person name="Saif S."/>
            <person name="Shea T."/>
            <person name="Sisk P."/>
            <person name="Sykes S."/>
            <person name="Wortman J."/>
            <person name="Nusbaum C."/>
            <person name="Birren B."/>
        </authorList>
    </citation>
    <scope>NUCLEOTIDE SEQUENCE [LARGE SCALE GENOMIC DNA]</scope>
    <source>
        <strain evidence="1 2">CIP 107469</strain>
    </source>
</reference>
<evidence type="ECO:0008006" key="3">
    <source>
        <dbReference type="Google" id="ProtNLM"/>
    </source>
</evidence>
<accession>R9AV15</accession>
<dbReference type="AlphaFoldDB" id="R9AV15"/>
<organism evidence="1 2">
    <name type="scientific">Acinetobacter tandoii DSM 14970 = CIP 107469</name>
    <dbReference type="NCBI Taxonomy" id="1120927"/>
    <lineage>
        <taxon>Bacteria</taxon>
        <taxon>Pseudomonadati</taxon>
        <taxon>Pseudomonadota</taxon>
        <taxon>Gammaproteobacteria</taxon>
        <taxon>Moraxellales</taxon>
        <taxon>Moraxellaceae</taxon>
        <taxon>Acinetobacter</taxon>
    </lineage>
</organism>
<name>R9AV15_9GAMM</name>
<gene>
    <name evidence="1" type="ORF">I593_02851</name>
</gene>
<sequence length="125" mass="14053">MPILIALWKFKTGIAIAVFFVLWICQIAYSNHLAGQLKEADSKCIAKIQVIEQKHLKALAAKQDQINKVSADYEAEKSKQRVQVETVTREVQKIIDRPVYQQHCFDDDGVSAINSLIANDSSEPP</sequence>
<dbReference type="Proteomes" id="UP000016201">
    <property type="component" value="Unassembled WGS sequence"/>
</dbReference>
<dbReference type="PATRIC" id="fig|1120927.3.peg.2774"/>
<comment type="caution">
    <text evidence="1">The sequence shown here is derived from an EMBL/GenBank/DDBJ whole genome shotgun (WGS) entry which is preliminary data.</text>
</comment>
<evidence type="ECO:0000313" key="1">
    <source>
        <dbReference type="EMBL" id="EOR06033.1"/>
    </source>
</evidence>
<keyword evidence="2" id="KW-1185">Reference proteome</keyword>